<accession>A0A850T2H9</accession>
<evidence type="ECO:0000313" key="1">
    <source>
        <dbReference type="EMBL" id="NWH05311.1"/>
    </source>
</evidence>
<sequence>MNLTIRQSLAPFGRKILGFSKKKENLEKQGILHNYFTLFEANPRFSRFFPKKCKVLLWGYEGCQKQTIFFQAFYNFARPHMSLREKISDSDERFQKKWRPKTPAMAAGISEHVWEFRELLTYKYVTES</sequence>
<reference evidence="1 2" key="1">
    <citation type="submission" date="2020-06" db="EMBL/GenBank/DDBJ databases">
        <title>High-quality draft genome of sulfate reducer Desulfobacter latus type strain AcrS2 isolated from marine sediment.</title>
        <authorList>
            <person name="Hoppe M."/>
            <person name="Larsen C.K."/>
            <person name="Marshall I.P.G."/>
            <person name="Schramm A."/>
            <person name="Marietou A.G."/>
        </authorList>
    </citation>
    <scope>NUCLEOTIDE SEQUENCE [LARGE SCALE GENOMIC DNA]</scope>
    <source>
        <strain evidence="1 2">AcRS2</strain>
    </source>
</reference>
<dbReference type="EMBL" id="JACADJ010000030">
    <property type="protein sequence ID" value="NWH05311.1"/>
    <property type="molecule type" value="Genomic_DNA"/>
</dbReference>
<dbReference type="AlphaFoldDB" id="A0A850T2H9"/>
<proteinExistence type="predicted"/>
<protein>
    <submittedName>
        <fullName evidence="1">Uncharacterized protein</fullName>
    </submittedName>
</protein>
<keyword evidence="2" id="KW-1185">Reference proteome</keyword>
<dbReference type="Proteomes" id="UP000553343">
    <property type="component" value="Unassembled WGS sequence"/>
</dbReference>
<organism evidence="1 2">
    <name type="scientific">Desulfobacter latus</name>
    <dbReference type="NCBI Taxonomy" id="2292"/>
    <lineage>
        <taxon>Bacteria</taxon>
        <taxon>Pseudomonadati</taxon>
        <taxon>Thermodesulfobacteriota</taxon>
        <taxon>Desulfobacteria</taxon>
        <taxon>Desulfobacterales</taxon>
        <taxon>Desulfobacteraceae</taxon>
        <taxon>Desulfobacter</taxon>
    </lineage>
</organism>
<name>A0A850T2H9_9BACT</name>
<evidence type="ECO:0000313" key="2">
    <source>
        <dbReference type="Proteomes" id="UP000553343"/>
    </source>
</evidence>
<comment type="caution">
    <text evidence="1">The sequence shown here is derived from an EMBL/GenBank/DDBJ whole genome shotgun (WGS) entry which is preliminary data.</text>
</comment>
<dbReference type="RefSeq" id="WP_178366765.1">
    <property type="nucleotide sequence ID" value="NZ_JACADJ010000030.1"/>
</dbReference>
<gene>
    <name evidence="1" type="ORF">HXW94_09980</name>
</gene>